<evidence type="ECO:0000259" key="4">
    <source>
        <dbReference type="PROSITE" id="PS50995"/>
    </source>
</evidence>
<name>A0A2N2F3R1_9BACT</name>
<dbReference type="SMART" id="SM00347">
    <property type="entry name" value="HTH_MARR"/>
    <property type="match status" value="1"/>
</dbReference>
<dbReference type="PRINTS" id="PR00598">
    <property type="entry name" value="HTHMARR"/>
</dbReference>
<keyword evidence="1" id="KW-0805">Transcription regulation</keyword>
<dbReference type="PROSITE" id="PS50995">
    <property type="entry name" value="HTH_MARR_2"/>
    <property type="match status" value="1"/>
</dbReference>
<dbReference type="Gene3D" id="1.10.10.10">
    <property type="entry name" value="Winged helix-like DNA-binding domain superfamily/Winged helix DNA-binding domain"/>
    <property type="match status" value="1"/>
</dbReference>
<dbReference type="InterPro" id="IPR036388">
    <property type="entry name" value="WH-like_DNA-bd_sf"/>
</dbReference>
<dbReference type="PANTHER" id="PTHR42756:SF1">
    <property type="entry name" value="TRANSCRIPTIONAL REPRESSOR OF EMRAB OPERON"/>
    <property type="match status" value="1"/>
</dbReference>
<dbReference type="Pfam" id="PF01047">
    <property type="entry name" value="MarR"/>
    <property type="match status" value="1"/>
</dbReference>
<dbReference type="InterPro" id="IPR000835">
    <property type="entry name" value="HTH_MarR-typ"/>
</dbReference>
<protein>
    <recommendedName>
        <fullName evidence="4">HTH marR-type domain-containing protein</fullName>
    </recommendedName>
</protein>
<dbReference type="PANTHER" id="PTHR42756">
    <property type="entry name" value="TRANSCRIPTIONAL REGULATOR, MARR"/>
    <property type="match status" value="1"/>
</dbReference>
<keyword evidence="3" id="KW-0804">Transcription</keyword>
<gene>
    <name evidence="5" type="ORF">CVU76_02220</name>
</gene>
<dbReference type="AlphaFoldDB" id="A0A2N2F3R1"/>
<proteinExistence type="predicted"/>
<evidence type="ECO:0000313" key="6">
    <source>
        <dbReference type="Proteomes" id="UP000233417"/>
    </source>
</evidence>
<dbReference type="GO" id="GO:0003677">
    <property type="term" value="F:DNA binding"/>
    <property type="evidence" value="ECO:0007669"/>
    <property type="project" value="UniProtKB-KW"/>
</dbReference>
<evidence type="ECO:0000256" key="2">
    <source>
        <dbReference type="ARBA" id="ARBA00023125"/>
    </source>
</evidence>
<dbReference type="Proteomes" id="UP000233417">
    <property type="component" value="Unassembled WGS sequence"/>
</dbReference>
<sequence>MPLQKQIIQNTLDLIKNIELRSYKKGELSPLQLRTLVFIKDKGCVKSSDLAKQFNVTPATITAQIDKLVNNGWLERCDDGNDRRVINITLTEKSNKEVDKLVDQTVKRYDWVFKSLTKEEQKTFLNLVIKINQNAHKSEL</sequence>
<reference evidence="5 6" key="1">
    <citation type="journal article" date="2017" name="ISME J.">
        <title>Potential for microbial H2 and metal transformations associated with novel bacteria and archaea in deep terrestrial subsurface sediments.</title>
        <authorList>
            <person name="Hernsdorf A.W."/>
            <person name="Amano Y."/>
            <person name="Miyakawa K."/>
            <person name="Ise K."/>
            <person name="Suzuki Y."/>
            <person name="Anantharaman K."/>
            <person name="Probst A."/>
            <person name="Burstein D."/>
            <person name="Thomas B.C."/>
            <person name="Banfield J.F."/>
        </authorList>
    </citation>
    <scope>NUCLEOTIDE SEQUENCE [LARGE SCALE GENOMIC DNA]</scope>
    <source>
        <strain evidence="5">HGW-Dojkabacteria-1</strain>
    </source>
</reference>
<accession>A0A2N2F3R1</accession>
<evidence type="ECO:0000256" key="1">
    <source>
        <dbReference type="ARBA" id="ARBA00023015"/>
    </source>
</evidence>
<feature type="domain" description="HTH marR-type" evidence="4">
    <location>
        <begin position="1"/>
        <end position="133"/>
    </location>
</feature>
<evidence type="ECO:0000313" key="5">
    <source>
        <dbReference type="EMBL" id="PKN02818.1"/>
    </source>
</evidence>
<dbReference type="SUPFAM" id="SSF46785">
    <property type="entry name" value="Winged helix' DNA-binding domain"/>
    <property type="match status" value="1"/>
</dbReference>
<keyword evidence="2" id="KW-0238">DNA-binding</keyword>
<organism evidence="5 6">
    <name type="scientific">Candidatus Dojkabacteria bacterium HGW-Dojkabacteria-1</name>
    <dbReference type="NCBI Taxonomy" id="2013761"/>
    <lineage>
        <taxon>Bacteria</taxon>
        <taxon>Candidatus Dojkabacteria</taxon>
    </lineage>
</organism>
<dbReference type="EMBL" id="PHAO01000001">
    <property type="protein sequence ID" value="PKN02818.1"/>
    <property type="molecule type" value="Genomic_DNA"/>
</dbReference>
<comment type="caution">
    <text evidence="5">The sequence shown here is derived from an EMBL/GenBank/DDBJ whole genome shotgun (WGS) entry which is preliminary data.</text>
</comment>
<evidence type="ECO:0000256" key="3">
    <source>
        <dbReference type="ARBA" id="ARBA00023163"/>
    </source>
</evidence>
<dbReference type="GO" id="GO:0003700">
    <property type="term" value="F:DNA-binding transcription factor activity"/>
    <property type="evidence" value="ECO:0007669"/>
    <property type="project" value="InterPro"/>
</dbReference>
<dbReference type="InterPro" id="IPR036390">
    <property type="entry name" value="WH_DNA-bd_sf"/>
</dbReference>